<organism evidence="4 5">
    <name type="scientific">Dentiscutata erythropus</name>
    <dbReference type="NCBI Taxonomy" id="1348616"/>
    <lineage>
        <taxon>Eukaryota</taxon>
        <taxon>Fungi</taxon>
        <taxon>Fungi incertae sedis</taxon>
        <taxon>Mucoromycota</taxon>
        <taxon>Glomeromycotina</taxon>
        <taxon>Glomeromycetes</taxon>
        <taxon>Diversisporales</taxon>
        <taxon>Gigasporaceae</taxon>
        <taxon>Dentiscutata</taxon>
    </lineage>
</organism>
<keyword evidence="5" id="KW-1185">Reference proteome</keyword>
<dbReference type="Gene3D" id="3.30.470.10">
    <property type="match status" value="1"/>
</dbReference>
<dbReference type="Proteomes" id="UP000789405">
    <property type="component" value="Unassembled WGS sequence"/>
</dbReference>
<comment type="caution">
    <text evidence="4">The sequence shown here is derived from an EMBL/GenBank/DDBJ whole genome shotgun (WGS) entry which is preliminary data.</text>
</comment>
<evidence type="ECO:0000256" key="3">
    <source>
        <dbReference type="ARBA" id="ARBA00022898"/>
    </source>
</evidence>
<dbReference type="EMBL" id="CAJVPY010053107">
    <property type="protein sequence ID" value="CAG8815834.1"/>
    <property type="molecule type" value="Genomic_DNA"/>
</dbReference>
<dbReference type="GO" id="GO:0004084">
    <property type="term" value="F:branched-chain-amino-acid transaminase activity"/>
    <property type="evidence" value="ECO:0007669"/>
    <property type="project" value="InterPro"/>
</dbReference>
<dbReference type="AlphaFoldDB" id="A0A9N9KAY8"/>
<gene>
    <name evidence="4" type="ORF">DERYTH_LOCUS26174</name>
</gene>
<evidence type="ECO:0000313" key="4">
    <source>
        <dbReference type="EMBL" id="CAG8815834.1"/>
    </source>
</evidence>
<dbReference type="OrthoDB" id="2424269at2759"/>
<protein>
    <submittedName>
        <fullName evidence="4">14113_t:CDS:1</fullName>
    </submittedName>
</protein>
<comment type="similarity">
    <text evidence="2">Belongs to the class-IV pyridoxal-phosphate-dependent aminotransferase family.</text>
</comment>
<name>A0A9N9KAY8_9GLOM</name>
<comment type="cofactor">
    <cofactor evidence="1">
        <name>pyridoxal 5'-phosphate</name>
        <dbReference type="ChEBI" id="CHEBI:597326"/>
    </cofactor>
</comment>
<dbReference type="GO" id="GO:0005739">
    <property type="term" value="C:mitochondrion"/>
    <property type="evidence" value="ECO:0007669"/>
    <property type="project" value="TreeGrafter"/>
</dbReference>
<dbReference type="InterPro" id="IPR043131">
    <property type="entry name" value="BCAT-like_N"/>
</dbReference>
<evidence type="ECO:0000256" key="2">
    <source>
        <dbReference type="ARBA" id="ARBA00009320"/>
    </source>
</evidence>
<evidence type="ECO:0000256" key="1">
    <source>
        <dbReference type="ARBA" id="ARBA00001933"/>
    </source>
</evidence>
<evidence type="ECO:0000313" key="5">
    <source>
        <dbReference type="Proteomes" id="UP000789405"/>
    </source>
</evidence>
<keyword evidence="3" id="KW-0663">Pyridoxal phosphate</keyword>
<dbReference type="InterPro" id="IPR005786">
    <property type="entry name" value="B_amino_transII"/>
</dbReference>
<reference evidence="4" key="1">
    <citation type="submission" date="2021-06" db="EMBL/GenBank/DDBJ databases">
        <authorList>
            <person name="Kallberg Y."/>
            <person name="Tangrot J."/>
            <person name="Rosling A."/>
        </authorList>
    </citation>
    <scope>NUCLEOTIDE SEQUENCE</scope>
    <source>
        <strain evidence="4">MA453B</strain>
    </source>
</reference>
<dbReference type="PANTHER" id="PTHR11825">
    <property type="entry name" value="SUBGROUP IIII AMINOTRANSFERASE"/>
    <property type="match status" value="1"/>
</dbReference>
<feature type="non-terminal residue" evidence="4">
    <location>
        <position position="114"/>
    </location>
</feature>
<proteinExistence type="inferred from homology"/>
<dbReference type="InterPro" id="IPR036038">
    <property type="entry name" value="Aminotransferase-like"/>
</dbReference>
<sequence>MLHFVSKRLLCSFRPRTTRVKWSPALTALLQVHFQSTVAADNNNRTDIDVSPSYPLRDFIRMIDHMLNIEWYKENGWHDPIIKPYDKICLEPSAMVFHYSFECFEGLKAYKDKN</sequence>
<dbReference type="GO" id="GO:0009099">
    <property type="term" value="P:L-valine biosynthetic process"/>
    <property type="evidence" value="ECO:0007669"/>
    <property type="project" value="TreeGrafter"/>
</dbReference>
<dbReference type="GO" id="GO:0009098">
    <property type="term" value="P:L-leucine biosynthetic process"/>
    <property type="evidence" value="ECO:0007669"/>
    <property type="project" value="TreeGrafter"/>
</dbReference>
<dbReference type="PANTHER" id="PTHR11825:SF44">
    <property type="entry name" value="BRANCHED-CHAIN-AMINO-ACID AMINOTRANSFERASE"/>
    <property type="match status" value="1"/>
</dbReference>
<dbReference type="SUPFAM" id="SSF56752">
    <property type="entry name" value="D-aminoacid aminotransferase-like PLP-dependent enzymes"/>
    <property type="match status" value="1"/>
</dbReference>
<accession>A0A9N9KAY8</accession>